<dbReference type="EMBL" id="CACRXK020002428">
    <property type="protein sequence ID" value="CAB3994265.1"/>
    <property type="molecule type" value="Genomic_DNA"/>
</dbReference>
<keyword evidence="2" id="KW-1185">Reference proteome</keyword>
<accession>A0A6S7GRJ5</accession>
<comment type="caution">
    <text evidence="1">The sequence shown here is derived from an EMBL/GenBank/DDBJ whole genome shotgun (WGS) entry which is preliminary data.</text>
</comment>
<sequence length="114" mass="13031">MPVLQNELNEVAKLWNTRVIRPSHNEDSPSGRPDTLYFIPEATGTVNYLVNVENADIELINEQSCQERSNCLPEFEELALIVMEERGLLFPDNHTDAENLYLELVRDLENMAGN</sequence>
<gene>
    <name evidence="1" type="ORF">PACLA_8A017150</name>
</gene>
<evidence type="ECO:0000313" key="2">
    <source>
        <dbReference type="Proteomes" id="UP001152795"/>
    </source>
</evidence>
<evidence type="ECO:0000313" key="1">
    <source>
        <dbReference type="EMBL" id="CAB3994265.1"/>
    </source>
</evidence>
<name>A0A6S7GRJ5_PARCT</name>
<proteinExistence type="predicted"/>
<organism evidence="1 2">
    <name type="scientific">Paramuricea clavata</name>
    <name type="common">Red gorgonian</name>
    <name type="synonym">Violescent sea-whip</name>
    <dbReference type="NCBI Taxonomy" id="317549"/>
    <lineage>
        <taxon>Eukaryota</taxon>
        <taxon>Metazoa</taxon>
        <taxon>Cnidaria</taxon>
        <taxon>Anthozoa</taxon>
        <taxon>Octocorallia</taxon>
        <taxon>Malacalcyonacea</taxon>
        <taxon>Plexauridae</taxon>
        <taxon>Paramuricea</taxon>
    </lineage>
</organism>
<dbReference type="Proteomes" id="UP001152795">
    <property type="component" value="Unassembled WGS sequence"/>
</dbReference>
<protein>
    <submittedName>
        <fullName evidence="1">Uncharacterized protein</fullName>
    </submittedName>
</protein>
<reference evidence="1" key="1">
    <citation type="submission" date="2020-04" db="EMBL/GenBank/DDBJ databases">
        <authorList>
            <person name="Alioto T."/>
            <person name="Alioto T."/>
            <person name="Gomez Garrido J."/>
        </authorList>
    </citation>
    <scope>NUCLEOTIDE SEQUENCE</scope>
    <source>
        <strain evidence="1">A484AB</strain>
    </source>
</reference>
<dbReference type="AlphaFoldDB" id="A0A6S7GRJ5"/>
<dbReference type="OrthoDB" id="5973221at2759"/>